<evidence type="ECO:0000313" key="5">
    <source>
        <dbReference type="EMBL" id="HIZ40282.1"/>
    </source>
</evidence>
<keyword evidence="3" id="KW-0804">Transcription</keyword>
<dbReference type="Gene3D" id="1.10.10.60">
    <property type="entry name" value="Homeodomain-like"/>
    <property type="match status" value="2"/>
</dbReference>
<reference evidence="5" key="1">
    <citation type="journal article" date="2021" name="PeerJ">
        <title>Extensive microbial diversity within the chicken gut microbiome revealed by metagenomics and culture.</title>
        <authorList>
            <person name="Gilroy R."/>
            <person name="Ravi A."/>
            <person name="Getino M."/>
            <person name="Pursley I."/>
            <person name="Horton D.L."/>
            <person name="Alikhan N.F."/>
            <person name="Baker D."/>
            <person name="Gharbi K."/>
            <person name="Hall N."/>
            <person name="Watson M."/>
            <person name="Adriaenssens E.M."/>
            <person name="Foster-Nyarko E."/>
            <person name="Jarju S."/>
            <person name="Secka A."/>
            <person name="Antonio M."/>
            <person name="Oren A."/>
            <person name="Chaudhuri R.R."/>
            <person name="La Ragione R."/>
            <person name="Hildebrand F."/>
            <person name="Pallen M.J."/>
        </authorList>
    </citation>
    <scope>NUCLEOTIDE SEQUENCE</scope>
    <source>
        <strain evidence="5">CHK179-28034</strain>
    </source>
</reference>
<dbReference type="Gene3D" id="2.60.120.10">
    <property type="entry name" value="Jelly Rolls"/>
    <property type="match status" value="1"/>
</dbReference>
<dbReference type="SUPFAM" id="SSF51182">
    <property type="entry name" value="RmlC-like cupins"/>
    <property type="match status" value="1"/>
</dbReference>
<dbReference type="InterPro" id="IPR018062">
    <property type="entry name" value="HTH_AraC-typ_CS"/>
</dbReference>
<dbReference type="Proteomes" id="UP000824049">
    <property type="component" value="Unassembled WGS sequence"/>
</dbReference>
<dbReference type="PANTHER" id="PTHR43280">
    <property type="entry name" value="ARAC-FAMILY TRANSCRIPTIONAL REGULATOR"/>
    <property type="match status" value="1"/>
</dbReference>
<evidence type="ECO:0000256" key="1">
    <source>
        <dbReference type="ARBA" id="ARBA00023015"/>
    </source>
</evidence>
<reference evidence="5" key="2">
    <citation type="submission" date="2021-04" db="EMBL/GenBank/DDBJ databases">
        <authorList>
            <person name="Gilroy R."/>
        </authorList>
    </citation>
    <scope>NUCLEOTIDE SEQUENCE</scope>
    <source>
        <strain evidence="5">CHK179-28034</strain>
    </source>
</reference>
<dbReference type="InterPro" id="IPR018060">
    <property type="entry name" value="HTH_AraC"/>
</dbReference>
<dbReference type="InterPro" id="IPR009057">
    <property type="entry name" value="Homeodomain-like_sf"/>
</dbReference>
<gene>
    <name evidence="5" type="ORF">H9968_10275</name>
</gene>
<evidence type="ECO:0000256" key="3">
    <source>
        <dbReference type="ARBA" id="ARBA00023163"/>
    </source>
</evidence>
<dbReference type="InterPro" id="IPR011051">
    <property type="entry name" value="RmlC_Cupin_sf"/>
</dbReference>
<dbReference type="PROSITE" id="PS01124">
    <property type="entry name" value="HTH_ARAC_FAMILY_2"/>
    <property type="match status" value="1"/>
</dbReference>
<dbReference type="EMBL" id="DXBR01000093">
    <property type="protein sequence ID" value="HIZ40282.1"/>
    <property type="molecule type" value="Genomic_DNA"/>
</dbReference>
<dbReference type="InterPro" id="IPR020449">
    <property type="entry name" value="Tscrpt_reg_AraC-type_HTH"/>
</dbReference>
<dbReference type="PRINTS" id="PR00032">
    <property type="entry name" value="HTHARAC"/>
</dbReference>
<organism evidence="5 6">
    <name type="scientific">Candidatus Anaerobutyricum stercoris</name>
    <dbReference type="NCBI Taxonomy" id="2838457"/>
    <lineage>
        <taxon>Bacteria</taxon>
        <taxon>Bacillati</taxon>
        <taxon>Bacillota</taxon>
        <taxon>Clostridia</taxon>
        <taxon>Lachnospirales</taxon>
        <taxon>Lachnospiraceae</taxon>
        <taxon>Anaerobutyricum</taxon>
    </lineage>
</organism>
<keyword evidence="2" id="KW-0238">DNA-binding</keyword>
<sequence length="321" mass="36458">MGLNTCSININPSRKELKPHGSIEFPCAGYWDRYSEQTRREFPWHWHEEMEIIYIKSGALTLLLPAKTYHLNAGDCFIINSNILHYISAAPECELQSLVYHPKLVAGEKESAFSVKYILPLINHPSFDGYYLNGETGQEQIGCFARAFEALAGDVPGFEFTVRENVSKICLFLCGQFPETDGNGKTGSGTGNRAGTRTGLNQDNLRMQEMLEFIHHHYQENISLSDVAGAAALGERECLRCFRRNLRMSPIQYALKYRVMQGAELLLREPSRSISETAVSCGFDSPSHFSKMFKRFYSCTPREYRKEKLAYREFPGNTMEG</sequence>
<dbReference type="InterPro" id="IPR014710">
    <property type="entry name" value="RmlC-like_jellyroll"/>
</dbReference>
<feature type="domain" description="HTH araC/xylS-type" evidence="4">
    <location>
        <begin position="208"/>
        <end position="307"/>
    </location>
</feature>
<dbReference type="SUPFAM" id="SSF46689">
    <property type="entry name" value="Homeodomain-like"/>
    <property type="match status" value="2"/>
</dbReference>
<name>A0A9D2J8P2_9FIRM</name>
<dbReference type="Pfam" id="PF12833">
    <property type="entry name" value="HTH_18"/>
    <property type="match status" value="1"/>
</dbReference>
<proteinExistence type="predicted"/>
<keyword evidence="1" id="KW-0805">Transcription regulation</keyword>
<dbReference type="PANTHER" id="PTHR43280:SF34">
    <property type="entry name" value="ARAC-FAMILY TRANSCRIPTIONAL REGULATOR"/>
    <property type="match status" value="1"/>
</dbReference>
<dbReference type="InterPro" id="IPR003313">
    <property type="entry name" value="AraC-bd"/>
</dbReference>
<dbReference type="GO" id="GO:0003700">
    <property type="term" value="F:DNA-binding transcription factor activity"/>
    <property type="evidence" value="ECO:0007669"/>
    <property type="project" value="InterPro"/>
</dbReference>
<evidence type="ECO:0000313" key="6">
    <source>
        <dbReference type="Proteomes" id="UP000824049"/>
    </source>
</evidence>
<dbReference type="PROSITE" id="PS00041">
    <property type="entry name" value="HTH_ARAC_FAMILY_1"/>
    <property type="match status" value="1"/>
</dbReference>
<evidence type="ECO:0000256" key="2">
    <source>
        <dbReference type="ARBA" id="ARBA00023125"/>
    </source>
</evidence>
<dbReference type="Pfam" id="PF02311">
    <property type="entry name" value="AraC_binding"/>
    <property type="match status" value="1"/>
</dbReference>
<dbReference type="SMART" id="SM00342">
    <property type="entry name" value="HTH_ARAC"/>
    <property type="match status" value="1"/>
</dbReference>
<evidence type="ECO:0000259" key="4">
    <source>
        <dbReference type="PROSITE" id="PS01124"/>
    </source>
</evidence>
<comment type="caution">
    <text evidence="5">The sequence shown here is derived from an EMBL/GenBank/DDBJ whole genome shotgun (WGS) entry which is preliminary data.</text>
</comment>
<accession>A0A9D2J8P2</accession>
<dbReference type="AlphaFoldDB" id="A0A9D2J8P2"/>
<protein>
    <submittedName>
        <fullName evidence="5">AraC family transcriptional regulator</fullName>
    </submittedName>
</protein>
<dbReference type="GO" id="GO:0043565">
    <property type="term" value="F:sequence-specific DNA binding"/>
    <property type="evidence" value="ECO:0007669"/>
    <property type="project" value="InterPro"/>
</dbReference>